<dbReference type="InterPro" id="IPR010603">
    <property type="entry name" value="Znf_CppX_C4"/>
</dbReference>
<reference evidence="3" key="1">
    <citation type="submission" date="2021-10" db="EMBL/GenBank/DDBJ databases">
        <title>Novel species in genus Arthrobacter.</title>
        <authorList>
            <person name="Liu Y."/>
        </authorList>
    </citation>
    <scope>NUCLEOTIDE SEQUENCE</scope>
    <source>
        <strain evidence="2">Zg-Y786</strain>
        <strain evidence="3">Zg-Y809</strain>
    </source>
</reference>
<dbReference type="Pfam" id="PF06689">
    <property type="entry name" value="zf-C4_ClpX"/>
    <property type="match status" value="1"/>
</dbReference>
<gene>
    <name evidence="3" type="ORF">LJ751_05235</name>
    <name evidence="2" type="ORF">LJ752_08330</name>
</gene>
<dbReference type="RefSeq" id="WP_227890865.1">
    <property type="nucleotide sequence ID" value="NZ_JAJFZP010000005.1"/>
</dbReference>
<sequence length="127" mass="13693">MPEASRDASVPALTAVPFMCSFCLRSREETGLLAGAPAASICRDCAVRAAALLDAAPTPGEMLPDTPWDGLDDDELMARLPQVAEAREQVDAHLRRWVEAARGRGISWASIGSALGMSRQSAWERFH</sequence>
<name>A0A9X1S4X3_9MICC</name>
<evidence type="ECO:0000313" key="2">
    <source>
        <dbReference type="EMBL" id="MCC3266051.1"/>
    </source>
</evidence>
<feature type="domain" description="ATP-dependent Clp protease ATP-binding subunit ClpX zinc ribbon" evidence="1">
    <location>
        <begin position="17"/>
        <end position="56"/>
    </location>
</feature>
<comment type="caution">
    <text evidence="3">The sequence shown here is derived from an EMBL/GenBank/DDBJ whole genome shotgun (WGS) entry which is preliminary data.</text>
</comment>
<dbReference type="Proteomes" id="UP001139168">
    <property type="component" value="Unassembled WGS sequence"/>
</dbReference>
<dbReference type="Proteomes" id="UP001139264">
    <property type="component" value="Unassembled WGS sequence"/>
</dbReference>
<dbReference type="GO" id="GO:0046983">
    <property type="term" value="F:protein dimerization activity"/>
    <property type="evidence" value="ECO:0007669"/>
    <property type="project" value="InterPro"/>
</dbReference>
<keyword evidence="4" id="KW-1185">Reference proteome</keyword>
<evidence type="ECO:0000313" key="3">
    <source>
        <dbReference type="EMBL" id="MCC3268765.1"/>
    </source>
</evidence>
<protein>
    <recommendedName>
        <fullName evidence="1">ATP-dependent Clp protease ATP-binding subunit ClpX zinc ribbon domain-containing protein</fullName>
    </recommendedName>
</protein>
<evidence type="ECO:0000313" key="5">
    <source>
        <dbReference type="Proteomes" id="UP001139264"/>
    </source>
</evidence>
<accession>A0A9X1S4X3</accession>
<proteinExistence type="predicted"/>
<dbReference type="AlphaFoldDB" id="A0A9X1S4X3"/>
<organism evidence="3 5">
    <name type="scientific">Arthrobacter gengyunqii</name>
    <dbReference type="NCBI Taxonomy" id="2886940"/>
    <lineage>
        <taxon>Bacteria</taxon>
        <taxon>Bacillati</taxon>
        <taxon>Actinomycetota</taxon>
        <taxon>Actinomycetes</taxon>
        <taxon>Micrococcales</taxon>
        <taxon>Micrococcaceae</taxon>
        <taxon>Arthrobacter</taxon>
    </lineage>
</organism>
<dbReference type="EMBL" id="JAJFZP010000005">
    <property type="protein sequence ID" value="MCC3268765.1"/>
    <property type="molecule type" value="Genomic_DNA"/>
</dbReference>
<dbReference type="Gene3D" id="6.20.220.10">
    <property type="entry name" value="ClpX chaperone, C4-type zinc finger domain"/>
    <property type="match status" value="1"/>
</dbReference>
<dbReference type="EMBL" id="JAJFZQ010000005">
    <property type="protein sequence ID" value="MCC3266051.1"/>
    <property type="molecule type" value="Genomic_DNA"/>
</dbReference>
<evidence type="ECO:0000259" key="1">
    <source>
        <dbReference type="SMART" id="SM00994"/>
    </source>
</evidence>
<dbReference type="InterPro" id="IPR038366">
    <property type="entry name" value="Znf_CppX_C4_sf"/>
</dbReference>
<evidence type="ECO:0000313" key="4">
    <source>
        <dbReference type="Proteomes" id="UP001139168"/>
    </source>
</evidence>
<dbReference type="GO" id="GO:0008270">
    <property type="term" value="F:zinc ion binding"/>
    <property type="evidence" value="ECO:0007669"/>
    <property type="project" value="InterPro"/>
</dbReference>
<dbReference type="SMART" id="SM00994">
    <property type="entry name" value="zf-C4_ClpX"/>
    <property type="match status" value="1"/>
</dbReference>